<dbReference type="Proteomes" id="UP000015104">
    <property type="component" value="Unassembled WGS sequence"/>
</dbReference>
<accession>T1K5H8</accession>
<evidence type="ECO:0000313" key="1">
    <source>
        <dbReference type="EnsemblMetazoa" id="tetur05g06310.1"/>
    </source>
</evidence>
<evidence type="ECO:0000313" key="2">
    <source>
        <dbReference type="Proteomes" id="UP000015104"/>
    </source>
</evidence>
<proteinExistence type="predicted"/>
<gene>
    <name evidence="1" type="primary">107360548</name>
</gene>
<sequence>MSTVNSLKRPLPEPSDSCKLLACKACEKDDVVLNLKTCGCLLCDSCDGDSRDKCISCRSNVDPKIKVSFTKNPRCKFSELNQCYSDAEYKCSCIPDCFVCSSCLTYIHRKRFRGSCVPEILRPEITFEHEPCKLCEEFIAEFETTSEPHTKICFNCKTNGTIQFEKIVYKDPDWNLFHKVCMKSSQNVSDKIKTIEDELESRILAREQEIKKYKDAIMKIQNCLTEYTEQSDRQIVALKQRLENFKKISNIFQPDGTTKTILDLLKNKQLTLHGEPGKEQIIGFYNYYRDKINSNHRVPLAEQIKTLAIQNVSVSFRLANGVGEIPDVNIVGQPTCFIAQQMADTNSTQEIPTPKECLLPKPK</sequence>
<name>T1K5H8_TETUR</name>
<keyword evidence="2" id="KW-1185">Reference proteome</keyword>
<protein>
    <submittedName>
        <fullName evidence="1">Uncharacterized protein</fullName>
    </submittedName>
</protein>
<dbReference type="EnsemblMetazoa" id="tetur05g06310.1">
    <property type="protein sequence ID" value="tetur05g06310.1"/>
    <property type="gene ID" value="tetur05g06310"/>
</dbReference>
<reference evidence="2" key="1">
    <citation type="submission" date="2011-08" db="EMBL/GenBank/DDBJ databases">
        <authorList>
            <person name="Rombauts S."/>
        </authorList>
    </citation>
    <scope>NUCLEOTIDE SEQUENCE</scope>
    <source>
        <strain evidence="2">London</strain>
    </source>
</reference>
<dbReference type="EMBL" id="CAEY01001588">
    <property type="status" value="NOT_ANNOTATED_CDS"/>
    <property type="molecule type" value="Genomic_DNA"/>
</dbReference>
<dbReference type="HOGENOM" id="CLU_048952_0_0_1"/>
<reference evidence="1" key="2">
    <citation type="submission" date="2015-06" db="UniProtKB">
        <authorList>
            <consortium name="EnsemblMetazoa"/>
        </authorList>
    </citation>
    <scope>IDENTIFICATION</scope>
</reference>
<dbReference type="AlphaFoldDB" id="T1K5H8"/>
<organism evidence="1 2">
    <name type="scientific">Tetranychus urticae</name>
    <name type="common">Two-spotted spider mite</name>
    <dbReference type="NCBI Taxonomy" id="32264"/>
    <lineage>
        <taxon>Eukaryota</taxon>
        <taxon>Metazoa</taxon>
        <taxon>Ecdysozoa</taxon>
        <taxon>Arthropoda</taxon>
        <taxon>Chelicerata</taxon>
        <taxon>Arachnida</taxon>
        <taxon>Acari</taxon>
        <taxon>Acariformes</taxon>
        <taxon>Trombidiformes</taxon>
        <taxon>Prostigmata</taxon>
        <taxon>Eleutherengona</taxon>
        <taxon>Raphignathae</taxon>
        <taxon>Tetranychoidea</taxon>
        <taxon>Tetranychidae</taxon>
        <taxon>Tetranychus</taxon>
    </lineage>
</organism>